<accession>F4QG38</accession>
<dbReference type="HOGENOM" id="CLU_087622_1_0_5"/>
<dbReference type="InterPro" id="IPR014114">
    <property type="entry name" value="TraW"/>
</dbReference>
<dbReference type="EMBL" id="GL883076">
    <property type="protein sequence ID" value="EGF93849.1"/>
    <property type="molecule type" value="Genomic_DNA"/>
</dbReference>
<reference evidence="2" key="1">
    <citation type="submission" date="2011-03" db="EMBL/GenBank/DDBJ databases">
        <title>Draft genome sequence of Brevundimonas diminuta.</title>
        <authorList>
            <person name="Brown P.J.B."/>
            <person name="Buechlein A."/>
            <person name="Hemmerich C."/>
            <person name="Brun Y.V."/>
        </authorList>
    </citation>
    <scope>NUCLEOTIDE SEQUENCE [LARGE SCALE GENOMIC DNA]</scope>
    <source>
        <strain evidence="2">C19</strain>
    </source>
</reference>
<dbReference type="OrthoDB" id="7171737at2"/>
<dbReference type="AlphaFoldDB" id="F4QG38"/>
<dbReference type="RefSeq" id="WP_006270812.1">
    <property type="nucleotide sequence ID" value="NZ_GL883076.1"/>
</dbReference>
<proteinExistence type="predicted"/>
<protein>
    <submittedName>
        <fullName evidence="1">Type-F conjugative transfer system protein TraW</fullName>
    </submittedName>
</protein>
<evidence type="ECO:0000313" key="1">
    <source>
        <dbReference type="EMBL" id="EGF93849.1"/>
    </source>
</evidence>
<dbReference type="NCBIfam" id="TIGR02743">
    <property type="entry name" value="TraW"/>
    <property type="match status" value="1"/>
</dbReference>
<sequence>MRIIGRFITVAVVVLALAGQGLVHGNDLGTYGETFDIAEVDLLKMLGAKLKKAEQSGQIDQLNQQFAATARRHIEEPPAVQGVVHTTTPKSWLFDPSIVVPRDFADQNGRVFAHAGERINPLERLPTYDKTLVFIDGSDPAEVKFALSIRKKLGAERTLIILTGGAPMTLMRANKVPVYFDQQGILVQKFGITQVPATVERQGNLLKISEVRP</sequence>
<evidence type="ECO:0000313" key="2">
    <source>
        <dbReference type="Proteomes" id="UP000006512"/>
    </source>
</evidence>
<dbReference type="eggNOG" id="ENOG5031QWG">
    <property type="taxonomic scope" value="Bacteria"/>
</dbReference>
<organism evidence="1 2">
    <name type="scientific">Asticcacaulis biprosthecium C19</name>
    <dbReference type="NCBI Taxonomy" id="715226"/>
    <lineage>
        <taxon>Bacteria</taxon>
        <taxon>Pseudomonadati</taxon>
        <taxon>Pseudomonadota</taxon>
        <taxon>Alphaproteobacteria</taxon>
        <taxon>Caulobacterales</taxon>
        <taxon>Caulobacteraceae</taxon>
        <taxon>Asticcacaulis</taxon>
    </lineage>
</organism>
<dbReference type="STRING" id="715226.ABI_00810"/>
<dbReference type="Proteomes" id="UP000006512">
    <property type="component" value="Unassembled WGS sequence"/>
</dbReference>
<keyword evidence="2" id="KW-1185">Reference proteome</keyword>
<gene>
    <name evidence="1" type="primary">traW</name>
    <name evidence="1" type="ORF">ABI_00810</name>
</gene>
<name>F4QG38_9CAUL</name>